<dbReference type="AlphaFoldDB" id="A0A6I3SGB6"/>
<comment type="catalytic activity">
    <reaction evidence="11">
        <text>glycyl-[protein] + reduced [flavodoxin] + S-adenosyl-L-methionine = glycin-2-yl radical-[protein] + semiquinone [flavodoxin] + 5'-deoxyadenosine + L-methionine + H(+)</text>
        <dbReference type="Rhea" id="RHEA:61976"/>
        <dbReference type="Rhea" id="RHEA-COMP:10622"/>
        <dbReference type="Rhea" id="RHEA-COMP:14480"/>
        <dbReference type="Rhea" id="RHEA-COMP:15993"/>
        <dbReference type="Rhea" id="RHEA-COMP:15994"/>
        <dbReference type="ChEBI" id="CHEBI:15378"/>
        <dbReference type="ChEBI" id="CHEBI:17319"/>
        <dbReference type="ChEBI" id="CHEBI:29947"/>
        <dbReference type="ChEBI" id="CHEBI:32722"/>
        <dbReference type="ChEBI" id="CHEBI:57618"/>
        <dbReference type="ChEBI" id="CHEBI:57844"/>
        <dbReference type="ChEBI" id="CHEBI:59789"/>
        <dbReference type="ChEBI" id="CHEBI:140311"/>
    </reaction>
</comment>
<dbReference type="GO" id="GO:0043365">
    <property type="term" value="F:[formate-C-acetyltransferase]-activating enzyme activity"/>
    <property type="evidence" value="ECO:0007669"/>
    <property type="project" value="InterPro"/>
</dbReference>
<dbReference type="InterPro" id="IPR007197">
    <property type="entry name" value="rSAM"/>
</dbReference>
<comment type="caution">
    <text evidence="14">The sequence shown here is derived from an EMBL/GenBank/DDBJ whole genome shotgun (WGS) entry which is preliminary data.</text>
</comment>
<evidence type="ECO:0000256" key="10">
    <source>
        <dbReference type="ARBA" id="ARBA00023014"/>
    </source>
</evidence>
<comment type="cofactor">
    <cofactor evidence="1">
        <name>[4Fe-4S] cluster</name>
        <dbReference type="ChEBI" id="CHEBI:49883"/>
    </cofactor>
</comment>
<dbReference type="InterPro" id="IPR001989">
    <property type="entry name" value="Radical_activat_CS"/>
</dbReference>
<dbReference type="InterPro" id="IPR013785">
    <property type="entry name" value="Aldolase_TIM"/>
</dbReference>
<comment type="function">
    <text evidence="2 12">Activation of anaerobic ribonucleoside-triphosphate reductase under anaerobic conditions by generation of an organic free radical, using S-adenosylmethionine and reduced flavodoxin as cosubstrates to produce 5'-deoxy-adenosine.</text>
</comment>
<evidence type="ECO:0000256" key="1">
    <source>
        <dbReference type="ARBA" id="ARBA00001966"/>
    </source>
</evidence>
<dbReference type="CDD" id="cd01335">
    <property type="entry name" value="Radical_SAM"/>
    <property type="match status" value="1"/>
</dbReference>
<keyword evidence="6" id="KW-0949">S-adenosyl-L-methionine</keyword>
<keyword evidence="7" id="KW-0479">Metal-binding</keyword>
<dbReference type="SFLD" id="SFLDG01066">
    <property type="entry name" value="organic_radical-activating_enz"/>
    <property type="match status" value="1"/>
</dbReference>
<evidence type="ECO:0000256" key="12">
    <source>
        <dbReference type="PIRNR" id="PIRNR000368"/>
    </source>
</evidence>
<dbReference type="GO" id="GO:0051539">
    <property type="term" value="F:4 iron, 4 sulfur cluster binding"/>
    <property type="evidence" value="ECO:0007669"/>
    <property type="project" value="UniProtKB-KW"/>
</dbReference>
<dbReference type="NCBIfam" id="TIGR02491">
    <property type="entry name" value="NrdG"/>
    <property type="match status" value="1"/>
</dbReference>
<keyword evidence="5" id="KW-0004">4Fe-4S</keyword>
<proteinExistence type="inferred from homology"/>
<dbReference type="SFLD" id="SFLDS00029">
    <property type="entry name" value="Radical_SAM"/>
    <property type="match status" value="1"/>
</dbReference>
<keyword evidence="9" id="KW-0408">Iron</keyword>
<dbReference type="PANTHER" id="PTHR30352">
    <property type="entry name" value="PYRUVATE FORMATE-LYASE-ACTIVATING ENZYME"/>
    <property type="match status" value="1"/>
</dbReference>
<evidence type="ECO:0000256" key="5">
    <source>
        <dbReference type="ARBA" id="ARBA00022485"/>
    </source>
</evidence>
<dbReference type="Proteomes" id="UP000430670">
    <property type="component" value="Unassembled WGS sequence"/>
</dbReference>
<evidence type="ECO:0000256" key="8">
    <source>
        <dbReference type="ARBA" id="ARBA00023002"/>
    </source>
</evidence>
<dbReference type="Pfam" id="PF13353">
    <property type="entry name" value="Fer4_12"/>
    <property type="match status" value="1"/>
</dbReference>
<feature type="domain" description="Radical SAM core" evidence="13">
    <location>
        <begin position="14"/>
        <end position="167"/>
    </location>
</feature>
<dbReference type="Gene3D" id="3.20.20.70">
    <property type="entry name" value="Aldolase class I"/>
    <property type="match status" value="1"/>
</dbReference>
<evidence type="ECO:0000313" key="14">
    <source>
        <dbReference type="EMBL" id="MTV47581.1"/>
    </source>
</evidence>
<evidence type="ECO:0000256" key="3">
    <source>
        <dbReference type="ARBA" id="ARBA00009777"/>
    </source>
</evidence>
<keyword evidence="15" id="KW-1185">Reference proteome</keyword>
<protein>
    <recommendedName>
        <fullName evidence="4 12">Anaerobic ribonucleoside-triphosphate reductase-activating protein</fullName>
        <ecNumber evidence="12">1.97.1.-</ecNumber>
    </recommendedName>
</protein>
<dbReference type="PROSITE" id="PS51918">
    <property type="entry name" value="RADICAL_SAM"/>
    <property type="match status" value="1"/>
</dbReference>
<dbReference type="InterPro" id="IPR012837">
    <property type="entry name" value="NrdG"/>
</dbReference>
<dbReference type="PIRSF" id="PIRSF000368">
    <property type="entry name" value="NrdG"/>
    <property type="match status" value="1"/>
</dbReference>
<evidence type="ECO:0000259" key="13">
    <source>
        <dbReference type="PROSITE" id="PS51918"/>
    </source>
</evidence>
<dbReference type="InterPro" id="IPR034457">
    <property type="entry name" value="Organic_radical-activating"/>
</dbReference>
<comment type="similarity">
    <text evidence="3 12">Belongs to the organic radical-activating enzymes family.</text>
</comment>
<dbReference type="GO" id="GO:0046872">
    <property type="term" value="F:metal ion binding"/>
    <property type="evidence" value="ECO:0007669"/>
    <property type="project" value="UniProtKB-KW"/>
</dbReference>
<dbReference type="GO" id="GO:0004748">
    <property type="term" value="F:ribonucleoside-diphosphate reductase activity, thioredoxin disulfide as acceptor"/>
    <property type="evidence" value="ECO:0007669"/>
    <property type="project" value="TreeGrafter"/>
</dbReference>
<accession>A0A6I3SGB6</accession>
<evidence type="ECO:0000256" key="6">
    <source>
        <dbReference type="ARBA" id="ARBA00022691"/>
    </source>
</evidence>
<dbReference type="EMBL" id="WNKU01000001">
    <property type="protein sequence ID" value="MTV47581.1"/>
    <property type="molecule type" value="Genomic_DNA"/>
</dbReference>
<gene>
    <name evidence="14" type="primary">nrdG</name>
    <name evidence="14" type="ORF">GJ688_01130</name>
</gene>
<reference evidence="14 15" key="1">
    <citation type="submission" date="2019-11" db="EMBL/GenBank/DDBJ databases">
        <title>Whole-genome sequence of a the green, strictly anaerobic photosynthetic bacterium Heliobacillus mobilis DSM 6151.</title>
        <authorList>
            <person name="Kyndt J.A."/>
            <person name="Meyer T.E."/>
        </authorList>
    </citation>
    <scope>NUCLEOTIDE SEQUENCE [LARGE SCALE GENOMIC DNA]</scope>
    <source>
        <strain evidence="14 15">DSM 6151</strain>
    </source>
</reference>
<evidence type="ECO:0000313" key="15">
    <source>
        <dbReference type="Proteomes" id="UP000430670"/>
    </source>
</evidence>
<dbReference type="InterPro" id="IPR058240">
    <property type="entry name" value="rSAM_sf"/>
</dbReference>
<dbReference type="PROSITE" id="PS01087">
    <property type="entry name" value="RADICAL_ACTIVATING"/>
    <property type="match status" value="1"/>
</dbReference>
<organism evidence="14 15">
    <name type="scientific">Heliobacterium mobile</name>
    <name type="common">Heliobacillus mobilis</name>
    <dbReference type="NCBI Taxonomy" id="28064"/>
    <lineage>
        <taxon>Bacteria</taxon>
        <taxon>Bacillati</taxon>
        <taxon>Bacillota</taxon>
        <taxon>Clostridia</taxon>
        <taxon>Eubacteriales</taxon>
        <taxon>Heliobacteriaceae</taxon>
        <taxon>Heliobacterium</taxon>
    </lineage>
</organism>
<evidence type="ECO:0000256" key="2">
    <source>
        <dbReference type="ARBA" id="ARBA00003852"/>
    </source>
</evidence>
<evidence type="ECO:0000256" key="7">
    <source>
        <dbReference type="ARBA" id="ARBA00022723"/>
    </source>
</evidence>
<evidence type="ECO:0000256" key="9">
    <source>
        <dbReference type="ARBA" id="ARBA00023004"/>
    </source>
</evidence>
<evidence type="ECO:0000256" key="4">
    <source>
        <dbReference type="ARBA" id="ARBA00014281"/>
    </source>
</evidence>
<keyword evidence="10" id="KW-0411">Iron-sulfur</keyword>
<name>A0A6I3SGB6_HELMO</name>
<dbReference type="OrthoDB" id="9782387at2"/>
<dbReference type="SFLD" id="SFLDF00299">
    <property type="entry name" value="anaerobic_ribonucleoside-triph"/>
    <property type="match status" value="1"/>
</dbReference>
<dbReference type="SFLD" id="SFLDG01063">
    <property type="entry name" value="activating_enzymes__group_1"/>
    <property type="match status" value="1"/>
</dbReference>
<evidence type="ECO:0000256" key="11">
    <source>
        <dbReference type="ARBA" id="ARBA00047365"/>
    </source>
</evidence>
<dbReference type="RefSeq" id="WP_155474687.1">
    <property type="nucleotide sequence ID" value="NZ_WNKU01000001.1"/>
</dbReference>
<sequence>MKLRIAGIVTDSIVDGPGIRVAIFAQGCFHACPGCHNPHTHDANGGTEMDVEEIMAEIGRARYIQGVTFTGGEPFLQAKGFAELARRVKAADLHLVVYSGYTFEGLIEMGRKEPEIIQILSMADWLVDGPYKAEQRDLTLPFRGSRNQRILLSAQSLASGQAIPAIE</sequence>
<keyword evidence="8 12" id="KW-0560">Oxidoreductase</keyword>
<dbReference type="PANTHER" id="PTHR30352:SF2">
    <property type="entry name" value="ANAEROBIC RIBONUCLEOSIDE-TRIPHOSPHATE REDUCTASE-ACTIVATING PROTEIN"/>
    <property type="match status" value="1"/>
</dbReference>
<dbReference type="SUPFAM" id="SSF102114">
    <property type="entry name" value="Radical SAM enzymes"/>
    <property type="match status" value="1"/>
</dbReference>
<dbReference type="EC" id="1.97.1.-" evidence="12"/>